<dbReference type="GeneID" id="54974167"/>
<evidence type="ECO:0000313" key="1">
    <source>
        <dbReference type="EMBL" id="APD18146.1"/>
    </source>
</evidence>
<proteinExistence type="predicted"/>
<name>A0A219XCZ9_9CAUD</name>
<keyword evidence="2" id="KW-1185">Reference proteome</keyword>
<sequence>MQIRPDVNHISMGDFPRTGWSASFGVRPALMKAFNYCRQYPDKMMSFKAVLVYVLQRIQEWEVAASKCNWTPDEQRPPQVSRSLVQPALTIDENGKLSKPVEVDEGEFKPVEAQVGLPQSSVHLQEAAQVVPTPPVPPMPNMNPLKPQVFNVPTSEVYGEELPNTEAVVQQPAQVAPSVAPTAQPAGLAAFLAQQQL</sequence>
<dbReference type="EMBL" id="KY065149">
    <property type="protein sequence ID" value="APD18146.1"/>
    <property type="molecule type" value="Genomic_DNA"/>
</dbReference>
<dbReference type="RefSeq" id="YP_009784172.1">
    <property type="nucleotide sequence ID" value="NC_047741.1"/>
</dbReference>
<dbReference type="KEGG" id="vg:54974167"/>
<dbReference type="Proteomes" id="UP000225149">
    <property type="component" value="Segment"/>
</dbReference>
<protein>
    <submittedName>
        <fullName evidence="1">Uncharacterized protein</fullName>
    </submittedName>
</protein>
<accession>A0A219XCZ9</accession>
<evidence type="ECO:0000313" key="2">
    <source>
        <dbReference type="Proteomes" id="UP000225149"/>
    </source>
</evidence>
<organism evidence="1 2">
    <name type="scientific">Vibrio phage JSF7</name>
    <dbReference type="NCBI Taxonomy" id="1292086"/>
    <lineage>
        <taxon>Viruses</taxon>
        <taxon>Duplodnaviria</taxon>
        <taxon>Heunggongvirae</taxon>
        <taxon>Uroviricota</taxon>
        <taxon>Caudoviricetes</taxon>
        <taxon>Autographivirales</taxon>
        <taxon>Tawavirus</taxon>
        <taxon>Tawavirus JSF7</taxon>
    </lineage>
</organism>
<reference evidence="1 2" key="1">
    <citation type="journal article" date="2017" name="PLoS ONE">
        <title>Environmental bacteriophages active on biofilms and planktonic forms of toxigenic Vibrio cholerae: Potential relevance in cholera epidemiology.</title>
        <authorList>
            <person name="Naser I.B."/>
            <person name="Hoque M.M."/>
            <person name="Abdullah A."/>
            <person name="Bari S.M.N."/>
            <person name="Ghosh A.N."/>
            <person name="Faruque S.M."/>
        </authorList>
    </citation>
    <scope>NUCLEOTIDE SEQUENCE [LARGE SCALE GENOMIC DNA]</scope>
</reference>